<dbReference type="GO" id="GO:0000307">
    <property type="term" value="C:cyclin-dependent protein kinase holoenzyme complex"/>
    <property type="evidence" value="ECO:0007669"/>
    <property type="project" value="TreeGrafter"/>
</dbReference>
<dbReference type="AlphaFoldDB" id="A0A6A6R5X9"/>
<proteinExistence type="predicted"/>
<name>A0A6A6R5X9_9PEZI</name>
<feature type="region of interest" description="Disordered" evidence="1">
    <location>
        <begin position="104"/>
        <end position="137"/>
    </location>
</feature>
<dbReference type="GO" id="GO:0016538">
    <property type="term" value="F:cyclin-dependent protein serine/threonine kinase regulator activity"/>
    <property type="evidence" value="ECO:0007669"/>
    <property type="project" value="TreeGrafter"/>
</dbReference>
<dbReference type="PANTHER" id="PTHR15615:SF27">
    <property type="entry name" value="PHO85 CYCLIN CLG1"/>
    <property type="match status" value="1"/>
</dbReference>
<feature type="region of interest" description="Disordered" evidence="1">
    <location>
        <begin position="311"/>
        <end position="382"/>
    </location>
</feature>
<feature type="region of interest" description="Disordered" evidence="1">
    <location>
        <begin position="398"/>
        <end position="423"/>
    </location>
</feature>
<dbReference type="Proteomes" id="UP000799750">
    <property type="component" value="Unassembled WGS sequence"/>
</dbReference>
<dbReference type="InterPro" id="IPR013922">
    <property type="entry name" value="Cyclin_PHO80-like"/>
</dbReference>
<evidence type="ECO:0008006" key="4">
    <source>
        <dbReference type="Google" id="ProtNLM"/>
    </source>
</evidence>
<protein>
    <recommendedName>
        <fullName evidence="4">Cyclin-like protein</fullName>
    </recommendedName>
</protein>
<dbReference type="GO" id="GO:0005634">
    <property type="term" value="C:nucleus"/>
    <property type="evidence" value="ECO:0007669"/>
    <property type="project" value="TreeGrafter"/>
</dbReference>
<feature type="compositionally biased region" description="Low complexity" evidence="1">
    <location>
        <begin position="400"/>
        <end position="415"/>
    </location>
</feature>
<reference evidence="2" key="1">
    <citation type="journal article" date="2020" name="Stud. Mycol.">
        <title>101 Dothideomycetes genomes: a test case for predicting lifestyles and emergence of pathogens.</title>
        <authorList>
            <person name="Haridas S."/>
            <person name="Albert R."/>
            <person name="Binder M."/>
            <person name="Bloem J."/>
            <person name="Labutti K."/>
            <person name="Salamov A."/>
            <person name="Andreopoulos B."/>
            <person name="Baker S."/>
            <person name="Barry K."/>
            <person name="Bills G."/>
            <person name="Bluhm B."/>
            <person name="Cannon C."/>
            <person name="Castanera R."/>
            <person name="Culley D."/>
            <person name="Daum C."/>
            <person name="Ezra D."/>
            <person name="Gonzalez J."/>
            <person name="Henrissat B."/>
            <person name="Kuo A."/>
            <person name="Liang C."/>
            <person name="Lipzen A."/>
            <person name="Lutzoni F."/>
            <person name="Magnuson J."/>
            <person name="Mondo S."/>
            <person name="Nolan M."/>
            <person name="Ohm R."/>
            <person name="Pangilinan J."/>
            <person name="Park H.-J."/>
            <person name="Ramirez L."/>
            <person name="Alfaro M."/>
            <person name="Sun H."/>
            <person name="Tritt A."/>
            <person name="Yoshinaga Y."/>
            <person name="Zwiers L.-H."/>
            <person name="Turgeon B."/>
            <person name="Goodwin S."/>
            <person name="Spatafora J."/>
            <person name="Crous P."/>
            <person name="Grigoriev I."/>
        </authorList>
    </citation>
    <scope>NUCLEOTIDE SEQUENCE</scope>
    <source>
        <strain evidence="2">CBS 269.34</strain>
    </source>
</reference>
<gene>
    <name evidence="2" type="ORF">BU16DRAFT_453193</name>
</gene>
<dbReference type="OrthoDB" id="244495at2759"/>
<keyword evidence="3" id="KW-1185">Reference proteome</keyword>
<evidence type="ECO:0000313" key="3">
    <source>
        <dbReference type="Proteomes" id="UP000799750"/>
    </source>
</evidence>
<dbReference type="GO" id="GO:0019901">
    <property type="term" value="F:protein kinase binding"/>
    <property type="evidence" value="ECO:0007669"/>
    <property type="project" value="InterPro"/>
</dbReference>
<dbReference type="CDD" id="cd20557">
    <property type="entry name" value="CYCLIN_ScPCL1-like"/>
    <property type="match status" value="1"/>
</dbReference>
<feature type="compositionally biased region" description="Polar residues" evidence="1">
    <location>
        <begin position="338"/>
        <end position="348"/>
    </location>
</feature>
<feature type="compositionally biased region" description="Low complexity" evidence="1">
    <location>
        <begin position="364"/>
        <end position="379"/>
    </location>
</feature>
<organism evidence="2 3">
    <name type="scientific">Lophium mytilinum</name>
    <dbReference type="NCBI Taxonomy" id="390894"/>
    <lineage>
        <taxon>Eukaryota</taxon>
        <taxon>Fungi</taxon>
        <taxon>Dikarya</taxon>
        <taxon>Ascomycota</taxon>
        <taxon>Pezizomycotina</taxon>
        <taxon>Dothideomycetes</taxon>
        <taxon>Pleosporomycetidae</taxon>
        <taxon>Mytilinidiales</taxon>
        <taxon>Mytilinidiaceae</taxon>
        <taxon>Lophium</taxon>
    </lineage>
</organism>
<evidence type="ECO:0000313" key="2">
    <source>
        <dbReference type="EMBL" id="KAF2499969.1"/>
    </source>
</evidence>
<dbReference type="Gene3D" id="1.10.472.10">
    <property type="entry name" value="Cyclin-like"/>
    <property type="match status" value="1"/>
</dbReference>
<dbReference type="Pfam" id="PF08613">
    <property type="entry name" value="Cyclin"/>
    <property type="match status" value="1"/>
</dbReference>
<dbReference type="PANTHER" id="PTHR15615">
    <property type="match status" value="1"/>
</dbReference>
<dbReference type="EMBL" id="MU004183">
    <property type="protein sequence ID" value="KAF2499969.1"/>
    <property type="molecule type" value="Genomic_DNA"/>
</dbReference>
<sequence>MPSFYPRNMPRQLPLTPPEFIPSYNTNACGNMQYQQPQYPSQQGHRQDDGFDFADRYGQLSIAVPPMYPQAGTYLSNAPPAMPPSSSYYEPMGAPILPPMRVHNAPRMGEPAMHPRRSLEQNQRTTQPPKEDKSVGGVSAKLDYDMEVMTDFVTAMAHGIIIPGKELPTSYRNWIHQVLCATRLPSATILLSLHYLCSRVTMLSTGGEPVGIDVYRTLTVALILGSKFLDDNTFINRSWAEVSGIAVRVLNELETEWLVAIDFKLHRDPAEQQGWCSWNEHWKDYQLVQLNRPNKLSPIDTTVQRQRVLNQNKPLPPTPLQQQYANPPVPAYEFAPKPQQSQYSTPAYSQYDPWLVPRSATDHSPASAPTTGPTTPEYYGGPGTWAPPEGYSRRTMFGFSSLSQPPHQSQPHQQPANYGPPAYTPQYNAPGWSNHPVNCSCMYCTQRQPSYFMAPGYGPQSVAG</sequence>
<evidence type="ECO:0000256" key="1">
    <source>
        <dbReference type="SAM" id="MobiDB-lite"/>
    </source>
</evidence>
<accession>A0A6A6R5X9</accession>